<keyword evidence="2 7" id="KW-0813">Transport</keyword>
<keyword evidence="5 7" id="KW-1133">Transmembrane helix</keyword>
<dbReference type="InterPro" id="IPR050901">
    <property type="entry name" value="BP-dep_ABC_trans_perm"/>
</dbReference>
<dbReference type="SUPFAM" id="SSF161098">
    <property type="entry name" value="MetI-like"/>
    <property type="match status" value="1"/>
</dbReference>
<feature type="transmembrane region" description="Helical" evidence="7">
    <location>
        <begin position="193"/>
        <end position="226"/>
    </location>
</feature>
<evidence type="ECO:0000256" key="2">
    <source>
        <dbReference type="ARBA" id="ARBA00022448"/>
    </source>
</evidence>
<organism evidence="9 10">
    <name type="scientific">Thermalbibacter longus</name>
    <dbReference type="NCBI Taxonomy" id="2951981"/>
    <lineage>
        <taxon>Bacteria</taxon>
        <taxon>Pseudomonadati</taxon>
        <taxon>Thermomicrobiota</taxon>
        <taxon>Thermomicrobia</taxon>
        <taxon>Thermomicrobiales</taxon>
        <taxon>Thermomicrobiaceae</taxon>
        <taxon>Thermalbibacter</taxon>
    </lineage>
</organism>
<dbReference type="PANTHER" id="PTHR32243">
    <property type="entry name" value="MALTOSE TRANSPORT SYSTEM PERMEASE-RELATED"/>
    <property type="match status" value="1"/>
</dbReference>
<dbReference type="CDD" id="cd06261">
    <property type="entry name" value="TM_PBP2"/>
    <property type="match status" value="1"/>
</dbReference>
<dbReference type="AlphaFoldDB" id="A0AA41WBR5"/>
<feature type="transmembrane region" description="Helical" evidence="7">
    <location>
        <begin position="246"/>
        <end position="266"/>
    </location>
</feature>
<keyword evidence="4 7" id="KW-0812">Transmembrane</keyword>
<dbReference type="Gene3D" id="1.10.3720.10">
    <property type="entry name" value="MetI-like"/>
    <property type="match status" value="1"/>
</dbReference>
<dbReference type="Pfam" id="PF00528">
    <property type="entry name" value="BPD_transp_1"/>
    <property type="match status" value="1"/>
</dbReference>
<comment type="caution">
    <text evidence="9">The sequence shown here is derived from an EMBL/GenBank/DDBJ whole genome shotgun (WGS) entry which is preliminary data.</text>
</comment>
<feature type="domain" description="ABC transmembrane type-1" evidence="8">
    <location>
        <begin position="77"/>
        <end position="269"/>
    </location>
</feature>
<evidence type="ECO:0000256" key="4">
    <source>
        <dbReference type="ARBA" id="ARBA00022692"/>
    </source>
</evidence>
<dbReference type="InterPro" id="IPR035906">
    <property type="entry name" value="MetI-like_sf"/>
</dbReference>
<evidence type="ECO:0000256" key="5">
    <source>
        <dbReference type="ARBA" id="ARBA00022989"/>
    </source>
</evidence>
<protein>
    <submittedName>
        <fullName evidence="9">Carbohydrate ABC transporter permease</fullName>
    </submittedName>
</protein>
<evidence type="ECO:0000259" key="8">
    <source>
        <dbReference type="PROSITE" id="PS50928"/>
    </source>
</evidence>
<keyword evidence="6 7" id="KW-0472">Membrane</keyword>
<comment type="subcellular location">
    <subcellularLocation>
        <location evidence="1 7">Cell membrane</location>
        <topology evidence="1 7">Multi-pass membrane protein</topology>
    </subcellularLocation>
</comment>
<evidence type="ECO:0000313" key="9">
    <source>
        <dbReference type="EMBL" id="MCM8749981.1"/>
    </source>
</evidence>
<dbReference type="PROSITE" id="PS50928">
    <property type="entry name" value="ABC_TM1"/>
    <property type="match status" value="1"/>
</dbReference>
<sequence length="283" mass="31152">MSASSHLRPYLIKLVLVAVLAIFLAQALFPFAWMAITAFKRDSDLYNPTNNPFLFNEPPTLAHFRLLFNETKFLRWVANTAGVGLSTVLITLVLAVPAAYALSRLRGRLGQQLAVAIFLTYLVPPTLLFLPLSQIVSTLGFQDKLWALVITYPSLSTPFVAWLLMGFFRSLPQELEEAALVDGADRFTAFRRIMLPLAVPGILTAVIFTFTLAVNEFIYALTFVSISDLKTVSAGVPTDLIRGDVFFWGAIMGSALVVSLPVALLYNAFLDRFVEGLTAGALR</sequence>
<dbReference type="Proteomes" id="UP001165306">
    <property type="component" value="Unassembled WGS sequence"/>
</dbReference>
<evidence type="ECO:0000256" key="6">
    <source>
        <dbReference type="ARBA" id="ARBA00023136"/>
    </source>
</evidence>
<gene>
    <name evidence="9" type="ORF">NET02_12560</name>
</gene>
<accession>A0AA41WBR5</accession>
<dbReference type="RefSeq" id="WP_284057767.1">
    <property type="nucleotide sequence ID" value="NZ_JAMSLR010000009.1"/>
</dbReference>
<keyword evidence="3" id="KW-1003">Cell membrane</keyword>
<feature type="transmembrane region" description="Helical" evidence="7">
    <location>
        <begin position="76"/>
        <end position="101"/>
    </location>
</feature>
<dbReference type="GO" id="GO:0005886">
    <property type="term" value="C:plasma membrane"/>
    <property type="evidence" value="ECO:0007669"/>
    <property type="project" value="UniProtKB-SubCell"/>
</dbReference>
<reference evidence="9" key="1">
    <citation type="submission" date="2022-06" db="EMBL/GenBank/DDBJ databases">
        <title>CFH 74404 Thermomicrobiaceae sp.</title>
        <authorList>
            <person name="Ming H."/>
            <person name="Li W.-J."/>
            <person name="Zhao Z."/>
        </authorList>
    </citation>
    <scope>NUCLEOTIDE SEQUENCE</scope>
    <source>
        <strain evidence="9">CFH 74404</strain>
    </source>
</reference>
<comment type="similarity">
    <text evidence="7">Belongs to the binding-protein-dependent transport system permease family.</text>
</comment>
<dbReference type="EMBL" id="JAMSLR010000009">
    <property type="protein sequence ID" value="MCM8749981.1"/>
    <property type="molecule type" value="Genomic_DNA"/>
</dbReference>
<evidence type="ECO:0000256" key="3">
    <source>
        <dbReference type="ARBA" id="ARBA00022475"/>
    </source>
</evidence>
<evidence type="ECO:0000256" key="7">
    <source>
        <dbReference type="RuleBase" id="RU363032"/>
    </source>
</evidence>
<name>A0AA41WBR5_9BACT</name>
<dbReference type="GO" id="GO:0055085">
    <property type="term" value="P:transmembrane transport"/>
    <property type="evidence" value="ECO:0007669"/>
    <property type="project" value="InterPro"/>
</dbReference>
<feature type="transmembrane region" description="Helical" evidence="7">
    <location>
        <begin position="113"/>
        <end position="133"/>
    </location>
</feature>
<dbReference type="InterPro" id="IPR000515">
    <property type="entry name" value="MetI-like"/>
</dbReference>
<proteinExistence type="inferred from homology"/>
<keyword evidence="10" id="KW-1185">Reference proteome</keyword>
<evidence type="ECO:0000313" key="10">
    <source>
        <dbReference type="Proteomes" id="UP001165306"/>
    </source>
</evidence>
<evidence type="ECO:0000256" key="1">
    <source>
        <dbReference type="ARBA" id="ARBA00004651"/>
    </source>
</evidence>
<feature type="transmembrane region" description="Helical" evidence="7">
    <location>
        <begin position="12"/>
        <end position="36"/>
    </location>
</feature>
<dbReference type="PANTHER" id="PTHR32243:SF18">
    <property type="entry name" value="INNER MEMBRANE ABC TRANSPORTER PERMEASE PROTEIN YCJP"/>
    <property type="match status" value="1"/>
</dbReference>
<feature type="transmembrane region" description="Helical" evidence="7">
    <location>
        <begin position="145"/>
        <end position="165"/>
    </location>
</feature>